<keyword evidence="4" id="KW-1185">Reference proteome</keyword>
<dbReference type="RefSeq" id="WP_358363782.1">
    <property type="nucleotide sequence ID" value="NZ_JBEZFP010000185.1"/>
</dbReference>
<feature type="transmembrane region" description="Helical" evidence="2">
    <location>
        <begin position="222"/>
        <end position="251"/>
    </location>
</feature>
<accession>A0ABV3DV05</accession>
<evidence type="ECO:0000256" key="2">
    <source>
        <dbReference type="SAM" id="Phobius"/>
    </source>
</evidence>
<keyword evidence="2" id="KW-0812">Transmembrane</keyword>
<dbReference type="Proteomes" id="UP001551482">
    <property type="component" value="Unassembled WGS sequence"/>
</dbReference>
<gene>
    <name evidence="3" type="ORF">AB0C36_39605</name>
</gene>
<feature type="transmembrane region" description="Helical" evidence="2">
    <location>
        <begin position="469"/>
        <end position="488"/>
    </location>
</feature>
<feature type="compositionally biased region" description="Low complexity" evidence="1">
    <location>
        <begin position="21"/>
        <end position="46"/>
    </location>
</feature>
<reference evidence="3 4" key="1">
    <citation type="submission" date="2024-06" db="EMBL/GenBank/DDBJ databases">
        <title>The Natural Products Discovery Center: Release of the First 8490 Sequenced Strains for Exploring Actinobacteria Biosynthetic Diversity.</title>
        <authorList>
            <person name="Kalkreuter E."/>
            <person name="Kautsar S.A."/>
            <person name="Yang D."/>
            <person name="Bader C.D."/>
            <person name="Teijaro C.N."/>
            <person name="Fluegel L."/>
            <person name="Davis C.M."/>
            <person name="Simpson J.R."/>
            <person name="Lauterbach L."/>
            <person name="Steele A.D."/>
            <person name="Gui C."/>
            <person name="Meng S."/>
            <person name="Li G."/>
            <person name="Viehrig K."/>
            <person name="Ye F."/>
            <person name="Su P."/>
            <person name="Kiefer A.F."/>
            <person name="Nichols A."/>
            <person name="Cepeda A.J."/>
            <person name="Yan W."/>
            <person name="Fan B."/>
            <person name="Jiang Y."/>
            <person name="Adhikari A."/>
            <person name="Zheng C.-J."/>
            <person name="Schuster L."/>
            <person name="Cowan T.M."/>
            <person name="Smanski M.J."/>
            <person name="Chevrette M.G."/>
            <person name="De Carvalho L.P.S."/>
            <person name="Shen B."/>
        </authorList>
    </citation>
    <scope>NUCLEOTIDE SEQUENCE [LARGE SCALE GENOMIC DNA]</scope>
    <source>
        <strain evidence="3 4">NPDC048946</strain>
    </source>
</reference>
<proteinExistence type="predicted"/>
<name>A0ABV3DV05_9ACTN</name>
<feature type="transmembrane region" description="Helical" evidence="2">
    <location>
        <begin position="381"/>
        <end position="401"/>
    </location>
</feature>
<feature type="transmembrane region" description="Helical" evidence="2">
    <location>
        <begin position="67"/>
        <end position="86"/>
    </location>
</feature>
<feature type="transmembrane region" description="Helical" evidence="2">
    <location>
        <begin position="263"/>
        <end position="283"/>
    </location>
</feature>
<evidence type="ECO:0000313" key="4">
    <source>
        <dbReference type="Proteomes" id="UP001551482"/>
    </source>
</evidence>
<sequence>MTDRSTRSAPGAEPGSDADAHVGAAPAAARTVGDAGPAAAATGTRTRLRRLLPTAPHTWDRRRAARIGVHVAWPLMLATWLTYSVGRYGFAPMDQGFTQALTWRILDGQVPHADFFSPRPAGSAVFHIVDFVIPGPLMLVQAWVATLQFVVSAIALTVLVTGRPWTRFGPLLVGLTAAAAMVNLHMWAAMTWHTTDGIFFASLGWCLLDRGLRRDSAALRRWGLFLAGYAVICKQSFAPVLLVALAMLFLHPRRRGSLTPRRVAGDLAALGGAGFGYVVWVVLGGGTAELPDQLLGTDGVWGRRVLTLMPEMLRGAPQERRWLLLFAVALAAIVVARLVARRPGDGAARRVASWADPAACLVATAAIVAELAQAKMIFAEVAYSCILWWMLAGAVVVDAIVRRRLLTGALPVLALGWMVSLSYGYDVPALIGGSIALTTMVVLWRGAATPAPLVVAAASPARRATAVRALALAAAGALVLGAGAVKLLDVRDGYGYIDGGRPVLTQDMGTVSPEMRGIRTSPGDRRYMTQVRDCVKARPAKWVAVLPDTSVAYPVFGLDNPFPMDWLYYMEVKNREAEKLMLKRAKELNASGDYLVLFQTIDVRFVAVPGYVPKYVPPNQPIVHWTDRNIEAKVKRELKGEVFSCGSFVAVWAPPKK</sequence>
<evidence type="ECO:0000313" key="3">
    <source>
        <dbReference type="EMBL" id="MEU8139589.1"/>
    </source>
</evidence>
<feature type="transmembrane region" description="Helical" evidence="2">
    <location>
        <begin position="351"/>
        <end position="369"/>
    </location>
</feature>
<keyword evidence="2" id="KW-1133">Transmembrane helix</keyword>
<comment type="caution">
    <text evidence="3">The sequence shown here is derived from an EMBL/GenBank/DDBJ whole genome shotgun (WGS) entry which is preliminary data.</text>
</comment>
<protein>
    <recommendedName>
        <fullName evidence="5">Glycosyltransferase RgtA/B/C/D-like domain-containing protein</fullName>
    </recommendedName>
</protein>
<feature type="transmembrane region" description="Helical" evidence="2">
    <location>
        <begin position="408"/>
        <end position="425"/>
    </location>
</feature>
<feature type="region of interest" description="Disordered" evidence="1">
    <location>
        <begin position="1"/>
        <end position="46"/>
    </location>
</feature>
<feature type="transmembrane region" description="Helical" evidence="2">
    <location>
        <begin position="140"/>
        <end position="159"/>
    </location>
</feature>
<dbReference type="EMBL" id="JBEZFP010000185">
    <property type="protein sequence ID" value="MEU8139589.1"/>
    <property type="molecule type" value="Genomic_DNA"/>
</dbReference>
<feature type="transmembrane region" description="Helical" evidence="2">
    <location>
        <begin position="322"/>
        <end position="339"/>
    </location>
</feature>
<evidence type="ECO:0008006" key="5">
    <source>
        <dbReference type="Google" id="ProtNLM"/>
    </source>
</evidence>
<evidence type="ECO:0000256" key="1">
    <source>
        <dbReference type="SAM" id="MobiDB-lite"/>
    </source>
</evidence>
<keyword evidence="2" id="KW-0472">Membrane</keyword>
<feature type="transmembrane region" description="Helical" evidence="2">
    <location>
        <begin position="171"/>
        <end position="190"/>
    </location>
</feature>
<feature type="transmembrane region" description="Helical" evidence="2">
    <location>
        <begin position="431"/>
        <end position="457"/>
    </location>
</feature>
<organism evidence="3 4">
    <name type="scientific">Streptodolium elevatio</name>
    <dbReference type="NCBI Taxonomy" id="3157996"/>
    <lineage>
        <taxon>Bacteria</taxon>
        <taxon>Bacillati</taxon>
        <taxon>Actinomycetota</taxon>
        <taxon>Actinomycetes</taxon>
        <taxon>Kitasatosporales</taxon>
        <taxon>Streptomycetaceae</taxon>
        <taxon>Streptodolium</taxon>
    </lineage>
</organism>